<dbReference type="Proteomes" id="UP001168146">
    <property type="component" value="Unassembled WGS sequence"/>
</dbReference>
<organism evidence="1 2">
    <name type="scientific">Friedmanniomyces endolithicus</name>
    <dbReference type="NCBI Taxonomy" id="329885"/>
    <lineage>
        <taxon>Eukaryota</taxon>
        <taxon>Fungi</taxon>
        <taxon>Dikarya</taxon>
        <taxon>Ascomycota</taxon>
        <taxon>Pezizomycotina</taxon>
        <taxon>Dothideomycetes</taxon>
        <taxon>Dothideomycetidae</taxon>
        <taxon>Mycosphaerellales</taxon>
        <taxon>Teratosphaeriaceae</taxon>
        <taxon>Friedmanniomyces</taxon>
    </lineage>
</organism>
<sequence>MASQRSYKLVTVNSNPERAKMIVGKVIEAVKDQYTIVHAANAESPEAARPLFEEIVPDIVFAASMWSPEQSSRVFAQAREVNPECKTLAIPQGLQAEKGSEAVVEWIKGKLPGLLGS</sequence>
<dbReference type="AlphaFoldDB" id="A0AAN6FA23"/>
<protein>
    <submittedName>
        <fullName evidence="1">Uncharacterized protein</fullName>
    </submittedName>
</protein>
<dbReference type="EMBL" id="JASUXU010000088">
    <property type="protein sequence ID" value="KAK0308244.1"/>
    <property type="molecule type" value="Genomic_DNA"/>
</dbReference>
<accession>A0AAN6FA23</accession>
<gene>
    <name evidence="1" type="ORF">LTR82_015578</name>
</gene>
<evidence type="ECO:0000313" key="1">
    <source>
        <dbReference type="EMBL" id="KAK0308244.1"/>
    </source>
</evidence>
<proteinExistence type="predicted"/>
<comment type="caution">
    <text evidence="1">The sequence shown here is derived from an EMBL/GenBank/DDBJ whole genome shotgun (WGS) entry which is preliminary data.</text>
</comment>
<evidence type="ECO:0000313" key="2">
    <source>
        <dbReference type="Proteomes" id="UP001168146"/>
    </source>
</evidence>
<reference evidence="1" key="1">
    <citation type="submission" date="2021-12" db="EMBL/GenBank/DDBJ databases">
        <title>Black yeast isolated from Biological Soil Crust.</title>
        <authorList>
            <person name="Kurbessoian T."/>
        </authorList>
    </citation>
    <scope>NUCLEOTIDE SEQUENCE</scope>
    <source>
        <strain evidence="1">CCFEE 5208</strain>
    </source>
</reference>
<name>A0AAN6FA23_9PEZI</name>